<proteinExistence type="predicted"/>
<dbReference type="Proteomes" id="UP001610563">
    <property type="component" value="Unassembled WGS sequence"/>
</dbReference>
<keyword evidence="3" id="KW-1185">Reference proteome</keyword>
<protein>
    <submittedName>
        <fullName evidence="2">Spherulation-specific family 4</fullName>
    </submittedName>
</protein>
<dbReference type="InterPro" id="IPR021986">
    <property type="entry name" value="Spherulin4"/>
</dbReference>
<accession>A0ABR4G872</accession>
<evidence type="ECO:0000256" key="1">
    <source>
        <dbReference type="SAM" id="Phobius"/>
    </source>
</evidence>
<sequence length="539" mass="60572">MEALQHSKEGTSPGLHRKCQLRRRWWVTIGIAVAIVVILVIVIPLAIILPRRGDDGGKPSSVIFPLYIYPETNSTWGPLYEAILTHPDLHFLVVVNPQSGPGSTSSPDEAYQSALHQLSTYPNVQKVGYVRTGYAERNISDVLADVATYGGWEGQSSDFAMEGIFFDESPHQYAAETVDYLERINLAVKNVTGLTGERTVIHNPGTIPDLRLAVPNTDITVVFEQSYDHYETSQKAALAEEKDADRDSWAYIFHSVPQMSNSTLEHFVDEISHKAAWLYVTTRTDSYYEFFDPRLEEFVNVVPTIESNPELDFLVIVNPNSGPGTPDQLSPDENYAREVPRLNAYANVYTVGYIRIDYCRKPLGEACDEIARYAGWAERYEATKLGVRGIFVDETPNHDSEERVEYLERLAGFIKGCDGILGDKFVIHNPGTAPSPGIAATAEMTFICEEPYARYRSDEVQKWLELHPFDRTRAGFMISGVPNEEVHKLVQELRHRSAYIFVTEVVDDFYESFGESSWGAFMRALQHGHGGEQDAEQVA</sequence>
<gene>
    <name evidence="2" type="ORF">BJX66DRAFT_324878</name>
</gene>
<keyword evidence="1" id="KW-0812">Transmembrane</keyword>
<keyword evidence="1" id="KW-0472">Membrane</keyword>
<evidence type="ECO:0000313" key="2">
    <source>
        <dbReference type="EMBL" id="KAL2795227.1"/>
    </source>
</evidence>
<reference evidence="2 3" key="1">
    <citation type="submission" date="2024-07" db="EMBL/GenBank/DDBJ databases">
        <title>Section-level genome sequencing and comparative genomics of Aspergillus sections Usti and Cavernicolus.</title>
        <authorList>
            <consortium name="Lawrence Berkeley National Laboratory"/>
            <person name="Nybo J.L."/>
            <person name="Vesth T.C."/>
            <person name="Theobald S."/>
            <person name="Frisvad J.C."/>
            <person name="Larsen T.O."/>
            <person name="Kjaerboelling I."/>
            <person name="Rothschild-Mancinelli K."/>
            <person name="Lyhne E.K."/>
            <person name="Kogle M.E."/>
            <person name="Barry K."/>
            <person name="Clum A."/>
            <person name="Na H."/>
            <person name="Ledsgaard L."/>
            <person name="Lin J."/>
            <person name="Lipzen A."/>
            <person name="Kuo A."/>
            <person name="Riley R."/>
            <person name="Mondo S."/>
            <person name="Labutti K."/>
            <person name="Haridas S."/>
            <person name="Pangalinan J."/>
            <person name="Salamov A.A."/>
            <person name="Simmons B.A."/>
            <person name="Magnuson J.K."/>
            <person name="Chen J."/>
            <person name="Drula E."/>
            <person name="Henrissat B."/>
            <person name="Wiebenga A."/>
            <person name="Lubbers R.J."/>
            <person name="Gomes A.C."/>
            <person name="Makela M.R."/>
            <person name="Stajich J."/>
            <person name="Grigoriev I.V."/>
            <person name="Mortensen U.H."/>
            <person name="De Vries R.P."/>
            <person name="Baker S.E."/>
            <person name="Andersen M.R."/>
        </authorList>
    </citation>
    <scope>NUCLEOTIDE SEQUENCE [LARGE SCALE GENOMIC DNA]</scope>
    <source>
        <strain evidence="2 3">CBS 209.92</strain>
    </source>
</reference>
<name>A0ABR4G872_9EURO</name>
<dbReference type="PANTHER" id="PTHR35040">
    <property type="match status" value="1"/>
</dbReference>
<feature type="transmembrane region" description="Helical" evidence="1">
    <location>
        <begin position="25"/>
        <end position="49"/>
    </location>
</feature>
<dbReference type="PANTHER" id="PTHR35040:SF9">
    <property type="entry name" value="4-LIKE CELL SURFACE PROTEIN, PUTATIVE (AFU_ORTHOLOGUE AFUA_4G14080)-RELATED"/>
    <property type="match status" value="1"/>
</dbReference>
<organism evidence="2 3">
    <name type="scientific">Aspergillus keveii</name>
    <dbReference type="NCBI Taxonomy" id="714993"/>
    <lineage>
        <taxon>Eukaryota</taxon>
        <taxon>Fungi</taxon>
        <taxon>Dikarya</taxon>
        <taxon>Ascomycota</taxon>
        <taxon>Pezizomycotina</taxon>
        <taxon>Eurotiomycetes</taxon>
        <taxon>Eurotiomycetidae</taxon>
        <taxon>Eurotiales</taxon>
        <taxon>Aspergillaceae</taxon>
        <taxon>Aspergillus</taxon>
        <taxon>Aspergillus subgen. Nidulantes</taxon>
    </lineage>
</organism>
<keyword evidence="1" id="KW-1133">Transmembrane helix</keyword>
<dbReference type="EMBL" id="JBFTWV010000037">
    <property type="protein sequence ID" value="KAL2795227.1"/>
    <property type="molecule type" value="Genomic_DNA"/>
</dbReference>
<comment type="caution">
    <text evidence="2">The sequence shown here is derived from an EMBL/GenBank/DDBJ whole genome shotgun (WGS) entry which is preliminary data.</text>
</comment>
<evidence type="ECO:0000313" key="3">
    <source>
        <dbReference type="Proteomes" id="UP001610563"/>
    </source>
</evidence>
<dbReference type="Pfam" id="PF12138">
    <property type="entry name" value="Spherulin4"/>
    <property type="match status" value="2"/>
</dbReference>